<evidence type="ECO:0000256" key="2">
    <source>
        <dbReference type="ARBA" id="ARBA00022801"/>
    </source>
</evidence>
<dbReference type="EC" id="3.6.4.13" evidence="8"/>
<sequence>MSDELPADLLAALPVAGVLPQIVVASRAGGVVVTAPPGSGKTMLVPAAVLDDLPAGQKLALIQPRRLAARAVARQIARLRGARLGGEVGYLVRFDSCVSRETRLIVETTGIMLRRLLDDISLEGIGAVVLDEFHERTIEMDLVLGLLLRVRQTLRPDLRIVVMSATLAAGPVAKLLGDCPVIHAEGRRFPVSVRYQRRGEQRELPDLVAATVTEALAETDGHVLVFLPGVGEIMRCEAALALAERQGHALLKLFGDLPPEEQDRALLETGQRKVILSTNVAETSLTIPGVTAVIDSGQARQLRVAPGTGLPRLELVPISQASAEQRAGRAGRTAPGVCWRLWEEAMHRHRPAAEAPEALRSDLAEPLLQLLVLGEADDFPWLDAPPAEAIENARRLLLLLGAIDEGQRVTRLGKELSRLPAHPRLGRLLLAGAQYGVLRESSIAAALLSERDPFRVADQGRRGPRDHHAVRSRSDVVDRVAALQAYHGGMRMADPELELHPGGARNVLRSAEQLYRLVETPLAPRSETPELSLMQALLEAFPDRLAKLRGGTQDRATMVGGRGVRLDGGSRVRGETLLLAIDLNDAGGEARARLASAVERAWLPTQLLTTRDELFYNPTRKQVEARSRTYFADLLLEETPVAISDPAAAAEILAREALPQLPRYLPAAESAAGSLIARVRWLATSLPDLGLSSLDDGELGALLPDVCIGLRSLDEIGSADWMSHVQQRVGYERLVEIERLAPREYELSNGNRHPLSYEPGRPPVLAVRIQELFGVRETPRIGGGRVAVLLHLLGPNRRPQQVTADLASFWANTYPEVKKELRRRYPKHAWPDDPLATQATRSGLKRDMK</sequence>
<dbReference type="Pfam" id="PF00271">
    <property type="entry name" value="Helicase_C"/>
    <property type="match status" value="1"/>
</dbReference>
<name>A0A517U4B4_9BACT</name>
<dbReference type="NCBIfam" id="TIGR01970">
    <property type="entry name" value="DEAH_box_HrpB"/>
    <property type="match status" value="1"/>
</dbReference>
<dbReference type="InterPro" id="IPR048333">
    <property type="entry name" value="HA2_WH"/>
</dbReference>
<keyword evidence="1" id="KW-0547">Nucleotide-binding</keyword>
<dbReference type="PROSITE" id="PS51194">
    <property type="entry name" value="HELICASE_CTER"/>
    <property type="match status" value="1"/>
</dbReference>
<dbReference type="SMART" id="SM00487">
    <property type="entry name" value="DEXDc"/>
    <property type="match status" value="1"/>
</dbReference>
<evidence type="ECO:0000259" key="7">
    <source>
        <dbReference type="PROSITE" id="PS51194"/>
    </source>
</evidence>
<dbReference type="SMART" id="SM00490">
    <property type="entry name" value="HELICc"/>
    <property type="match status" value="1"/>
</dbReference>
<dbReference type="Proteomes" id="UP000317909">
    <property type="component" value="Chromosome"/>
</dbReference>
<dbReference type="InterPro" id="IPR011545">
    <property type="entry name" value="DEAD/DEAH_box_helicase_dom"/>
</dbReference>
<protein>
    <submittedName>
        <fullName evidence="8">ATP-dependent RNA helicase HrpB</fullName>
        <ecNumber evidence="8">3.6.4.13</ecNumber>
    </submittedName>
</protein>
<evidence type="ECO:0000313" key="8">
    <source>
        <dbReference type="EMBL" id="QDT75466.1"/>
    </source>
</evidence>
<dbReference type="PROSITE" id="PS51192">
    <property type="entry name" value="HELICASE_ATP_BIND_1"/>
    <property type="match status" value="1"/>
</dbReference>
<accession>A0A517U4B4</accession>
<dbReference type="AlphaFoldDB" id="A0A517U4B4"/>
<dbReference type="SMART" id="SM00847">
    <property type="entry name" value="HA2"/>
    <property type="match status" value="1"/>
</dbReference>
<dbReference type="Pfam" id="PF04408">
    <property type="entry name" value="WHD_HA2"/>
    <property type="match status" value="1"/>
</dbReference>
<dbReference type="RefSeq" id="WP_145435135.1">
    <property type="nucleotide sequence ID" value="NZ_CP036339.1"/>
</dbReference>
<dbReference type="SUPFAM" id="SSF52540">
    <property type="entry name" value="P-loop containing nucleoside triphosphate hydrolases"/>
    <property type="match status" value="1"/>
</dbReference>
<dbReference type="KEGG" id="llh:I41_46770"/>
<dbReference type="PANTHER" id="PTHR43519:SF1">
    <property type="entry name" value="ATP-DEPENDENT RNA HELICASE HRPB"/>
    <property type="match status" value="1"/>
</dbReference>
<keyword evidence="3 8" id="KW-0347">Helicase</keyword>
<proteinExistence type="predicted"/>
<dbReference type="InterPro" id="IPR014001">
    <property type="entry name" value="Helicase_ATP-bd"/>
</dbReference>
<dbReference type="OrthoDB" id="9808833at2"/>
<feature type="region of interest" description="Disordered" evidence="5">
    <location>
        <begin position="828"/>
        <end position="849"/>
    </location>
</feature>
<dbReference type="InterPro" id="IPR027417">
    <property type="entry name" value="P-loop_NTPase"/>
</dbReference>
<evidence type="ECO:0000256" key="1">
    <source>
        <dbReference type="ARBA" id="ARBA00022741"/>
    </source>
</evidence>
<dbReference type="GO" id="GO:0003724">
    <property type="term" value="F:RNA helicase activity"/>
    <property type="evidence" value="ECO:0007669"/>
    <property type="project" value="UniProtKB-EC"/>
</dbReference>
<dbReference type="InterPro" id="IPR010225">
    <property type="entry name" value="HrpB"/>
</dbReference>
<evidence type="ECO:0000313" key="9">
    <source>
        <dbReference type="Proteomes" id="UP000317909"/>
    </source>
</evidence>
<evidence type="ECO:0000259" key="6">
    <source>
        <dbReference type="PROSITE" id="PS51192"/>
    </source>
</evidence>
<evidence type="ECO:0000256" key="4">
    <source>
        <dbReference type="ARBA" id="ARBA00022840"/>
    </source>
</evidence>
<dbReference type="CDD" id="cd18791">
    <property type="entry name" value="SF2_C_RHA"/>
    <property type="match status" value="1"/>
</dbReference>
<organism evidence="8 9">
    <name type="scientific">Lacipirellula limnantheis</name>
    <dbReference type="NCBI Taxonomy" id="2528024"/>
    <lineage>
        <taxon>Bacteria</taxon>
        <taxon>Pseudomonadati</taxon>
        <taxon>Planctomycetota</taxon>
        <taxon>Planctomycetia</taxon>
        <taxon>Pirellulales</taxon>
        <taxon>Lacipirellulaceae</taxon>
        <taxon>Lacipirellula</taxon>
    </lineage>
</organism>
<dbReference type="Pfam" id="PF00270">
    <property type="entry name" value="DEAD"/>
    <property type="match status" value="1"/>
</dbReference>
<dbReference type="InterPro" id="IPR001650">
    <property type="entry name" value="Helicase_C-like"/>
</dbReference>
<dbReference type="GO" id="GO:0005524">
    <property type="term" value="F:ATP binding"/>
    <property type="evidence" value="ECO:0007669"/>
    <property type="project" value="UniProtKB-KW"/>
</dbReference>
<dbReference type="Pfam" id="PF08482">
    <property type="entry name" value="HrpB_C"/>
    <property type="match status" value="1"/>
</dbReference>
<dbReference type="PIRSF" id="PIRSF005496">
    <property type="entry name" value="ATP_hel_hrpB"/>
    <property type="match status" value="1"/>
</dbReference>
<dbReference type="PANTHER" id="PTHR43519">
    <property type="entry name" value="ATP-DEPENDENT RNA HELICASE HRPB"/>
    <property type="match status" value="1"/>
</dbReference>
<feature type="domain" description="Helicase C-terminal" evidence="7">
    <location>
        <begin position="203"/>
        <end position="374"/>
    </location>
</feature>
<evidence type="ECO:0000256" key="5">
    <source>
        <dbReference type="SAM" id="MobiDB-lite"/>
    </source>
</evidence>
<gene>
    <name evidence="8" type="primary">hrpB</name>
    <name evidence="8" type="ORF">I41_46770</name>
</gene>
<dbReference type="Gene3D" id="1.20.120.1080">
    <property type="match status" value="1"/>
</dbReference>
<reference evidence="8 9" key="1">
    <citation type="submission" date="2019-02" db="EMBL/GenBank/DDBJ databases">
        <title>Deep-cultivation of Planctomycetes and their phenomic and genomic characterization uncovers novel biology.</title>
        <authorList>
            <person name="Wiegand S."/>
            <person name="Jogler M."/>
            <person name="Boedeker C."/>
            <person name="Pinto D."/>
            <person name="Vollmers J."/>
            <person name="Rivas-Marin E."/>
            <person name="Kohn T."/>
            <person name="Peeters S.H."/>
            <person name="Heuer A."/>
            <person name="Rast P."/>
            <person name="Oberbeckmann S."/>
            <person name="Bunk B."/>
            <person name="Jeske O."/>
            <person name="Meyerdierks A."/>
            <person name="Storesund J.E."/>
            <person name="Kallscheuer N."/>
            <person name="Luecker S."/>
            <person name="Lage O.M."/>
            <person name="Pohl T."/>
            <person name="Merkel B.J."/>
            <person name="Hornburger P."/>
            <person name="Mueller R.-W."/>
            <person name="Bruemmer F."/>
            <person name="Labrenz M."/>
            <person name="Spormann A.M."/>
            <person name="Op den Camp H."/>
            <person name="Overmann J."/>
            <person name="Amann R."/>
            <person name="Jetten M.S.M."/>
            <person name="Mascher T."/>
            <person name="Medema M.H."/>
            <person name="Devos D.P."/>
            <person name="Kaster A.-K."/>
            <person name="Ovreas L."/>
            <person name="Rohde M."/>
            <person name="Galperin M.Y."/>
            <person name="Jogler C."/>
        </authorList>
    </citation>
    <scope>NUCLEOTIDE SEQUENCE [LARGE SCALE GENOMIC DNA]</scope>
    <source>
        <strain evidence="8 9">I41</strain>
    </source>
</reference>
<feature type="domain" description="Helicase ATP-binding" evidence="6">
    <location>
        <begin position="22"/>
        <end position="167"/>
    </location>
</feature>
<dbReference type="GO" id="GO:0003676">
    <property type="term" value="F:nucleic acid binding"/>
    <property type="evidence" value="ECO:0007669"/>
    <property type="project" value="InterPro"/>
</dbReference>
<dbReference type="Pfam" id="PF21010">
    <property type="entry name" value="HA2_C"/>
    <property type="match status" value="1"/>
</dbReference>
<keyword evidence="4" id="KW-0067">ATP-binding</keyword>
<keyword evidence="2 8" id="KW-0378">Hydrolase</keyword>
<dbReference type="Gene3D" id="3.40.50.300">
    <property type="entry name" value="P-loop containing nucleotide triphosphate hydrolases"/>
    <property type="match status" value="2"/>
</dbReference>
<dbReference type="EMBL" id="CP036339">
    <property type="protein sequence ID" value="QDT75466.1"/>
    <property type="molecule type" value="Genomic_DNA"/>
</dbReference>
<dbReference type="GO" id="GO:0016787">
    <property type="term" value="F:hydrolase activity"/>
    <property type="evidence" value="ECO:0007669"/>
    <property type="project" value="UniProtKB-KW"/>
</dbReference>
<dbReference type="InterPro" id="IPR007502">
    <property type="entry name" value="Helicase-assoc_dom"/>
</dbReference>
<keyword evidence="9" id="KW-1185">Reference proteome</keyword>
<evidence type="ECO:0000256" key="3">
    <source>
        <dbReference type="ARBA" id="ARBA00022806"/>
    </source>
</evidence>
<dbReference type="InterPro" id="IPR013689">
    <property type="entry name" value="RNA_helicase_ATP-dep_HrpB_C"/>
</dbReference>